<dbReference type="GO" id="GO:0005524">
    <property type="term" value="F:ATP binding"/>
    <property type="evidence" value="ECO:0007669"/>
    <property type="project" value="UniProtKB-KW"/>
</dbReference>
<dbReference type="Pfam" id="PF13479">
    <property type="entry name" value="AAA_24"/>
    <property type="match status" value="1"/>
</dbReference>
<proteinExistence type="predicted"/>
<name>A0ABY3EKL8_9BURK</name>
<dbReference type="EMBL" id="VCIZ01000010">
    <property type="protein sequence ID" value="TSP11466.1"/>
    <property type="molecule type" value="Genomic_DNA"/>
</dbReference>
<comment type="caution">
    <text evidence="1">The sequence shown here is derived from an EMBL/GenBank/DDBJ whole genome shotgun (WGS) entry which is preliminary data.</text>
</comment>
<evidence type="ECO:0000313" key="1">
    <source>
        <dbReference type="EMBL" id="TSP11466.1"/>
    </source>
</evidence>
<dbReference type="Gene3D" id="3.40.50.300">
    <property type="entry name" value="P-loop containing nucleotide triphosphate hydrolases"/>
    <property type="match status" value="1"/>
</dbReference>
<dbReference type="Proteomes" id="UP000318943">
    <property type="component" value="Unassembled WGS sequence"/>
</dbReference>
<gene>
    <name evidence="1" type="ORF">FGG12_17675</name>
</gene>
<protein>
    <submittedName>
        <fullName evidence="1">ATP-binding protein</fullName>
    </submittedName>
</protein>
<sequence length="287" mass="31204">MAFAKAVRKKAKLRLALTGPSGSGKTYGALQIARGLGGRIACIDTEHGSASLYSDLADFDVMELAAPYTPERYIAAIKEAEEAGYDVLIIDSTTHEWSGSGGILELVDQVASAKYRGNSWSAWNELTPRHRAFIDAMLQSRMHIIATGRSKTETAQVEENGRKKVAKLGMKTEQRDGFEYEFTVVLDIVHDGHYAVASKDRTGLFGGDAKPISEQTGADLLNWLETGEAGPNVEAILEGIRNAQNISALKSHFDAAIQMLGKDHRDAVIAAKDQRKTELTEQQPEAA</sequence>
<accession>A0ABY3EKL8</accession>
<dbReference type="RefSeq" id="WP_144199588.1">
    <property type="nucleotide sequence ID" value="NZ_VCIZ01000010.1"/>
</dbReference>
<dbReference type="InterPro" id="IPR027417">
    <property type="entry name" value="P-loop_NTPase"/>
</dbReference>
<evidence type="ECO:0000313" key="2">
    <source>
        <dbReference type="Proteomes" id="UP000318943"/>
    </source>
</evidence>
<keyword evidence="1" id="KW-0547">Nucleotide-binding</keyword>
<reference evidence="1 2" key="1">
    <citation type="submission" date="2019-05" db="EMBL/GenBank/DDBJ databases">
        <title>Whole genome sequence analysis of Cupriavidus campinensis S14E4C strain.</title>
        <authorList>
            <person name="Abbaszade G."/>
            <person name="Szabo A."/>
            <person name="Toumi M."/>
            <person name="Toth E."/>
        </authorList>
    </citation>
    <scope>NUCLEOTIDE SEQUENCE [LARGE SCALE GENOMIC DNA]</scope>
    <source>
        <strain evidence="1 2">S14E4C</strain>
    </source>
</reference>
<keyword evidence="2" id="KW-1185">Reference proteome</keyword>
<keyword evidence="1" id="KW-0067">ATP-binding</keyword>
<dbReference type="SUPFAM" id="SSF52540">
    <property type="entry name" value="P-loop containing nucleoside triphosphate hydrolases"/>
    <property type="match status" value="1"/>
</dbReference>
<organism evidence="1 2">
    <name type="scientific">Cupriavidus campinensis</name>
    <dbReference type="NCBI Taxonomy" id="151783"/>
    <lineage>
        <taxon>Bacteria</taxon>
        <taxon>Pseudomonadati</taxon>
        <taxon>Pseudomonadota</taxon>
        <taxon>Betaproteobacteria</taxon>
        <taxon>Burkholderiales</taxon>
        <taxon>Burkholderiaceae</taxon>
        <taxon>Cupriavidus</taxon>
    </lineage>
</organism>